<feature type="domain" description="Aminomethyltransferase C-terminal" evidence="3">
    <location>
        <begin position="290"/>
        <end position="365"/>
    </location>
</feature>
<keyword evidence="4" id="KW-0808">Transferase</keyword>
<dbReference type="PANTHER" id="PTHR43757">
    <property type="entry name" value="AMINOMETHYLTRANSFERASE"/>
    <property type="match status" value="1"/>
</dbReference>
<dbReference type="STRING" id="78245.Xaut_0923"/>
<dbReference type="SUPFAM" id="SSF101790">
    <property type="entry name" value="Aminomethyltransferase beta-barrel domain"/>
    <property type="match status" value="1"/>
</dbReference>
<dbReference type="InterPro" id="IPR027266">
    <property type="entry name" value="TrmE/GcvT-like"/>
</dbReference>
<reference evidence="4 5" key="1">
    <citation type="submission" date="2007-07" db="EMBL/GenBank/DDBJ databases">
        <title>Complete sequence of chromosome of Xanthobacter autotrophicus Py2.</title>
        <authorList>
            <consortium name="US DOE Joint Genome Institute"/>
            <person name="Copeland A."/>
            <person name="Lucas S."/>
            <person name="Lapidus A."/>
            <person name="Barry K."/>
            <person name="Glavina del Rio T."/>
            <person name="Hammon N."/>
            <person name="Israni S."/>
            <person name="Dalin E."/>
            <person name="Tice H."/>
            <person name="Pitluck S."/>
            <person name="Sims D."/>
            <person name="Brettin T."/>
            <person name="Bruce D."/>
            <person name="Detter J.C."/>
            <person name="Han C."/>
            <person name="Tapia R."/>
            <person name="Brainard J."/>
            <person name="Schmutz J."/>
            <person name="Larimer F."/>
            <person name="Land M."/>
            <person name="Hauser L."/>
            <person name="Kyrpides N."/>
            <person name="Kim E."/>
            <person name="Ensigns S.A."/>
            <person name="Richardson P."/>
        </authorList>
    </citation>
    <scope>NUCLEOTIDE SEQUENCE [LARGE SCALE GENOMIC DNA]</scope>
    <source>
        <strain evidence="5">ATCC BAA-1158 / Py2</strain>
    </source>
</reference>
<dbReference type="InterPro" id="IPR029043">
    <property type="entry name" value="GcvT/YgfZ_C"/>
</dbReference>
<dbReference type="OrthoDB" id="9800828at2"/>
<dbReference type="InterPro" id="IPR028896">
    <property type="entry name" value="GcvT/YgfZ/DmdA"/>
</dbReference>
<keyword evidence="5" id="KW-1185">Reference proteome</keyword>
<evidence type="ECO:0000313" key="5">
    <source>
        <dbReference type="Proteomes" id="UP000002417"/>
    </source>
</evidence>
<proteinExistence type="predicted"/>
<name>A7IDT1_XANP2</name>
<dbReference type="PIRSF" id="PIRSF006487">
    <property type="entry name" value="GcvT"/>
    <property type="match status" value="1"/>
</dbReference>
<dbReference type="KEGG" id="xau:Xaut_0923"/>
<organism evidence="4 5">
    <name type="scientific">Xanthobacter autotrophicus (strain ATCC BAA-1158 / Py2)</name>
    <dbReference type="NCBI Taxonomy" id="78245"/>
    <lineage>
        <taxon>Bacteria</taxon>
        <taxon>Pseudomonadati</taxon>
        <taxon>Pseudomonadota</taxon>
        <taxon>Alphaproteobacteria</taxon>
        <taxon>Hyphomicrobiales</taxon>
        <taxon>Xanthobacteraceae</taxon>
        <taxon>Xanthobacter</taxon>
    </lineage>
</organism>
<sequence length="379" mass="40908">MTQATPAYSRLSVLSDRHRALGTGFEASWNDMPVPQNYATDPYDEVVAVRTAAGLFDVSALRMIDVSGREALAVLNEMCTSDISRIAPGASSLTSVVDEEGALIDDVLVYCDGPDAYRISHGGGSLEDILPGIAQGREVTFTKDNDVHILSLQGPKALDILSPHTPFALEGLPYFGHQKTTLFGRPVSIARGGYSGERGYEVFCASADAVFLWDSILAAGKPLGGLPASWSCLDVVRVEGGLLFFPYDMPQGDTSPWEVGLGWTVDLSKPAFRGRDALVRRKGQERVAQVGVEIDHHAAVEPGARLFRDGKEVGLVNSTAYSRYLMRSLALAHVAPELSACGTELELRGADGTFAARVVKTPFYDPLRLRTHPLEERTA</sequence>
<dbReference type="SUPFAM" id="SSF103025">
    <property type="entry name" value="Folate-binding domain"/>
    <property type="match status" value="1"/>
</dbReference>
<dbReference type="Pfam" id="PF01571">
    <property type="entry name" value="GCV_T"/>
    <property type="match status" value="1"/>
</dbReference>
<gene>
    <name evidence="4" type="ordered locus">Xaut_0923</name>
</gene>
<evidence type="ECO:0000256" key="1">
    <source>
        <dbReference type="PIRSR" id="PIRSR006487-1"/>
    </source>
</evidence>
<dbReference type="PANTHER" id="PTHR43757:SF2">
    <property type="entry name" value="AMINOMETHYLTRANSFERASE, MITOCHONDRIAL"/>
    <property type="match status" value="1"/>
</dbReference>
<dbReference type="eggNOG" id="COG0404">
    <property type="taxonomic scope" value="Bacteria"/>
</dbReference>
<dbReference type="GO" id="GO:0005829">
    <property type="term" value="C:cytosol"/>
    <property type="evidence" value="ECO:0007669"/>
    <property type="project" value="TreeGrafter"/>
</dbReference>
<dbReference type="Gene3D" id="3.30.1360.120">
    <property type="entry name" value="Probable tRNA modification gtpase trme, domain 1"/>
    <property type="match status" value="1"/>
</dbReference>
<dbReference type="Pfam" id="PF08669">
    <property type="entry name" value="GCV_T_C"/>
    <property type="match status" value="1"/>
</dbReference>
<dbReference type="GO" id="GO:0016740">
    <property type="term" value="F:transferase activity"/>
    <property type="evidence" value="ECO:0007669"/>
    <property type="project" value="UniProtKB-KW"/>
</dbReference>
<dbReference type="EMBL" id="CP000781">
    <property type="protein sequence ID" value="ABS66174.1"/>
    <property type="molecule type" value="Genomic_DNA"/>
</dbReference>
<protein>
    <submittedName>
        <fullName evidence="4">Glycine cleavage T protein (Aminomethyl transferase)</fullName>
    </submittedName>
</protein>
<evidence type="ECO:0000259" key="3">
    <source>
        <dbReference type="Pfam" id="PF08669"/>
    </source>
</evidence>
<dbReference type="PhylomeDB" id="A7IDT1"/>
<dbReference type="Proteomes" id="UP000002417">
    <property type="component" value="Chromosome"/>
</dbReference>
<evidence type="ECO:0000259" key="2">
    <source>
        <dbReference type="Pfam" id="PF01571"/>
    </source>
</evidence>
<accession>A7IDT1</accession>
<feature type="binding site" evidence="1">
    <location>
        <position position="201"/>
    </location>
    <ligand>
        <name>substrate</name>
    </ligand>
</feature>
<dbReference type="HOGENOM" id="CLU_007884_10_2_5"/>
<evidence type="ECO:0000313" key="4">
    <source>
        <dbReference type="EMBL" id="ABS66174.1"/>
    </source>
</evidence>
<dbReference type="InterPro" id="IPR006222">
    <property type="entry name" value="GCVT_N"/>
</dbReference>
<dbReference type="InterPro" id="IPR013977">
    <property type="entry name" value="GcvT_C"/>
</dbReference>
<dbReference type="AlphaFoldDB" id="A7IDT1"/>
<feature type="domain" description="GCVT N-terminal" evidence="2">
    <location>
        <begin position="15"/>
        <end position="269"/>
    </location>
</feature>